<protein>
    <recommendedName>
        <fullName evidence="2">adenosylhomocysteine nucleosidase</fullName>
        <ecNumber evidence="2">3.2.2.9</ecNumber>
    </recommendedName>
</protein>
<comment type="pathway">
    <text evidence="1">Amino-acid biosynthesis; L-methionine biosynthesis via salvage pathway; S-methyl-5-thio-alpha-D-ribose 1-phosphate from S-methyl-5'-thioadenosine (hydrolase route): step 1/2.</text>
</comment>
<dbReference type="OrthoDB" id="9792278at2"/>
<dbReference type="AlphaFoldDB" id="A0A173RKS3"/>
<dbReference type="EMBL" id="CYXZ01000003">
    <property type="protein sequence ID" value="CUM78367.1"/>
    <property type="molecule type" value="Genomic_DNA"/>
</dbReference>
<dbReference type="PaxDb" id="166486-ERS852572_00450"/>
<keyword evidence="7" id="KW-0326">Glycosidase</keyword>
<dbReference type="Proteomes" id="UP000283513">
    <property type="component" value="Unassembled WGS sequence"/>
</dbReference>
<keyword evidence="3" id="KW-0028">Amino-acid biosynthesis</keyword>
<gene>
    <name evidence="7" type="primary">mtnN</name>
    <name evidence="9" type="ORF">DW264_06800</name>
    <name evidence="8" type="ORF">DW856_10310</name>
    <name evidence="7" type="ORF">ERS852572_00450</name>
</gene>
<dbReference type="PANTHER" id="PTHR46832">
    <property type="entry name" value="5'-METHYLTHIOADENOSINE/S-ADENOSYLHOMOCYSTEINE NUCLEOSIDASE"/>
    <property type="match status" value="1"/>
</dbReference>
<dbReference type="GO" id="GO:0019509">
    <property type="term" value="P:L-methionine salvage from methylthioadenosine"/>
    <property type="evidence" value="ECO:0007669"/>
    <property type="project" value="UniProtKB-UniPathway"/>
</dbReference>
<dbReference type="GO" id="GO:0005829">
    <property type="term" value="C:cytosol"/>
    <property type="evidence" value="ECO:0007669"/>
    <property type="project" value="TreeGrafter"/>
</dbReference>
<reference evidence="11 12" key="2">
    <citation type="submission" date="2018-08" db="EMBL/GenBank/DDBJ databases">
        <title>A genome reference for cultivated species of the human gut microbiota.</title>
        <authorList>
            <person name="Zou Y."/>
            <person name="Xue W."/>
            <person name="Luo G."/>
        </authorList>
    </citation>
    <scope>NUCLEOTIDE SEQUENCE [LARGE SCALE GENOMIC DNA]</scope>
    <source>
        <strain evidence="9 12">AM22-21LB</strain>
        <strain evidence="8 11">AM37-1AC</strain>
    </source>
</reference>
<dbReference type="CDD" id="cd09008">
    <property type="entry name" value="MTAN"/>
    <property type="match status" value="1"/>
</dbReference>
<dbReference type="Gene3D" id="3.40.50.1580">
    <property type="entry name" value="Nucleoside phosphorylase domain"/>
    <property type="match status" value="1"/>
</dbReference>
<reference evidence="7 10" key="1">
    <citation type="submission" date="2015-09" db="EMBL/GenBank/DDBJ databases">
        <authorList>
            <consortium name="Pathogen Informatics"/>
        </authorList>
    </citation>
    <scope>NUCLEOTIDE SEQUENCE [LARGE SCALE GENOMIC DNA]</scope>
    <source>
        <strain evidence="7 10">2789STDY5834960</strain>
    </source>
</reference>
<name>A0A173RKS3_9FIRM</name>
<accession>A0A173RKS3</accession>
<dbReference type="InterPro" id="IPR010049">
    <property type="entry name" value="MTA_SAH_Nsdase"/>
</dbReference>
<evidence type="ECO:0000256" key="3">
    <source>
        <dbReference type="ARBA" id="ARBA00022605"/>
    </source>
</evidence>
<evidence type="ECO:0000259" key="6">
    <source>
        <dbReference type="Pfam" id="PF01048"/>
    </source>
</evidence>
<dbReference type="NCBIfam" id="TIGR01704">
    <property type="entry name" value="MTA_SAH-Nsdase"/>
    <property type="match status" value="1"/>
</dbReference>
<evidence type="ECO:0000256" key="1">
    <source>
        <dbReference type="ARBA" id="ARBA00004945"/>
    </source>
</evidence>
<dbReference type="EMBL" id="QSHO01000008">
    <property type="protein sequence ID" value="RHC16697.1"/>
    <property type="molecule type" value="Genomic_DNA"/>
</dbReference>
<evidence type="ECO:0000256" key="2">
    <source>
        <dbReference type="ARBA" id="ARBA00011974"/>
    </source>
</evidence>
<evidence type="ECO:0000313" key="10">
    <source>
        <dbReference type="Proteomes" id="UP000095350"/>
    </source>
</evidence>
<evidence type="ECO:0000256" key="4">
    <source>
        <dbReference type="ARBA" id="ARBA00022801"/>
    </source>
</evidence>
<evidence type="ECO:0000313" key="11">
    <source>
        <dbReference type="Proteomes" id="UP000283513"/>
    </source>
</evidence>
<proteinExistence type="predicted"/>
<keyword evidence="4 7" id="KW-0378">Hydrolase</keyword>
<dbReference type="EC" id="3.2.2.9" evidence="2"/>
<feature type="domain" description="Nucleoside phosphorylase" evidence="6">
    <location>
        <begin position="13"/>
        <end position="229"/>
    </location>
</feature>
<dbReference type="GO" id="GO:0008782">
    <property type="term" value="F:adenosylhomocysteine nucleosidase activity"/>
    <property type="evidence" value="ECO:0007669"/>
    <property type="project" value="UniProtKB-EC"/>
</dbReference>
<dbReference type="GO" id="GO:0019284">
    <property type="term" value="P:L-methionine salvage from S-adenosylmethionine"/>
    <property type="evidence" value="ECO:0007669"/>
    <property type="project" value="TreeGrafter"/>
</dbReference>
<dbReference type="RefSeq" id="WP_055193186.1">
    <property type="nucleotide sequence ID" value="NZ_CABIYH010000003.1"/>
</dbReference>
<dbReference type="Pfam" id="PF01048">
    <property type="entry name" value="PNP_UDP_1"/>
    <property type="match status" value="1"/>
</dbReference>
<evidence type="ECO:0000313" key="7">
    <source>
        <dbReference type="EMBL" id="CUM78367.1"/>
    </source>
</evidence>
<evidence type="ECO:0000313" key="9">
    <source>
        <dbReference type="EMBL" id="RHG29297.1"/>
    </source>
</evidence>
<evidence type="ECO:0000313" key="12">
    <source>
        <dbReference type="Proteomes" id="UP000284051"/>
    </source>
</evidence>
<keyword evidence="5" id="KW-0486">Methionine biosynthesis</keyword>
<dbReference type="GO" id="GO:0009164">
    <property type="term" value="P:nucleoside catabolic process"/>
    <property type="evidence" value="ECO:0007669"/>
    <property type="project" value="InterPro"/>
</dbReference>
<dbReference type="SUPFAM" id="SSF53167">
    <property type="entry name" value="Purine and uridine phosphorylases"/>
    <property type="match status" value="1"/>
</dbReference>
<sequence length="255" mass="28170">MGNYDFTKQPSLLIQGAMDTETAYFIEHLEEHECVTIGNWKFHTGFLGAKREPVIISKTFQGMVNAAAATSLALAYFKPWAVINQGIGGGHDKKFHRGDIVLGEKVVPMGAIAYAFSEEGAGIDGKSFSLLPVEIFYRETGKTKKVTEYPCDGKLLKAAEQVKTKYHTGRGVIGSGDEWNNQLDRIALLRERYHTAVEDMESAAAAQLCLSYGVPFLGVRILSNSIVNGEKFDEAVGIDGQKFMLSLIDQMREYM</sequence>
<dbReference type="STRING" id="166486.ERS852572_00450"/>
<dbReference type="Proteomes" id="UP000095350">
    <property type="component" value="Unassembled WGS sequence"/>
</dbReference>
<organism evidence="7 10">
    <name type="scientific">Roseburia intestinalis</name>
    <dbReference type="NCBI Taxonomy" id="166486"/>
    <lineage>
        <taxon>Bacteria</taxon>
        <taxon>Bacillati</taxon>
        <taxon>Bacillota</taxon>
        <taxon>Clostridia</taxon>
        <taxon>Lachnospirales</taxon>
        <taxon>Lachnospiraceae</taxon>
        <taxon>Roseburia</taxon>
    </lineage>
</organism>
<dbReference type="PANTHER" id="PTHR46832:SF1">
    <property type="entry name" value="5'-METHYLTHIOADENOSINE_S-ADENOSYLHOMOCYSTEINE NUCLEOSIDASE"/>
    <property type="match status" value="1"/>
</dbReference>
<dbReference type="EMBL" id="QRID01000005">
    <property type="protein sequence ID" value="RHG29297.1"/>
    <property type="molecule type" value="Genomic_DNA"/>
</dbReference>
<evidence type="ECO:0000313" key="8">
    <source>
        <dbReference type="EMBL" id="RHC16697.1"/>
    </source>
</evidence>
<dbReference type="UniPathway" id="UPA00904">
    <property type="reaction ID" value="UER00871"/>
</dbReference>
<dbReference type="InterPro" id="IPR000845">
    <property type="entry name" value="Nucleoside_phosphorylase_d"/>
</dbReference>
<dbReference type="Proteomes" id="UP000284051">
    <property type="component" value="Unassembled WGS sequence"/>
</dbReference>
<dbReference type="InterPro" id="IPR035994">
    <property type="entry name" value="Nucleoside_phosphorylase_sf"/>
</dbReference>
<evidence type="ECO:0000256" key="5">
    <source>
        <dbReference type="ARBA" id="ARBA00023167"/>
    </source>
</evidence>
<dbReference type="GO" id="GO:0008930">
    <property type="term" value="F:methylthioadenosine nucleosidase activity"/>
    <property type="evidence" value="ECO:0007669"/>
    <property type="project" value="InterPro"/>
</dbReference>